<comment type="pathway">
    <text evidence="3">tRNA modification; 5-methoxycarbonylmethyl-2-thiouridine-tRNA biosynthesis.</text>
</comment>
<proteinExistence type="inferred from homology"/>
<dbReference type="GO" id="GO:0003700">
    <property type="term" value="F:DNA-binding transcription factor activity"/>
    <property type="evidence" value="ECO:0007669"/>
    <property type="project" value="InterPro"/>
</dbReference>
<name>A0AAN8I1M2_9EURO</name>
<dbReference type="InterPro" id="IPR000418">
    <property type="entry name" value="Ets_dom"/>
</dbReference>
<evidence type="ECO:0000256" key="7">
    <source>
        <dbReference type="ARBA" id="ARBA00022574"/>
    </source>
</evidence>
<feature type="repeat" description="WD" evidence="11">
    <location>
        <begin position="199"/>
        <end position="242"/>
    </location>
</feature>
<evidence type="ECO:0000313" key="14">
    <source>
        <dbReference type="Proteomes" id="UP001316803"/>
    </source>
</evidence>
<dbReference type="AlphaFoldDB" id="A0AAN8I1M2"/>
<evidence type="ECO:0000256" key="5">
    <source>
        <dbReference type="ARBA" id="ARBA00020267"/>
    </source>
</evidence>
<comment type="caution">
    <text evidence="13">The sequence shown here is derived from an EMBL/GenBank/DDBJ whole genome shotgun (WGS) entry which is preliminary data.</text>
</comment>
<dbReference type="PROSITE" id="PS50294">
    <property type="entry name" value="WD_REPEATS_REGION"/>
    <property type="match status" value="2"/>
</dbReference>
<evidence type="ECO:0000256" key="3">
    <source>
        <dbReference type="ARBA" id="ARBA00005043"/>
    </source>
</evidence>
<dbReference type="PROSITE" id="PS50061">
    <property type="entry name" value="ETS_DOMAIN_3"/>
    <property type="match status" value="1"/>
</dbReference>
<keyword evidence="8" id="KW-0819">tRNA processing</keyword>
<evidence type="ECO:0000256" key="10">
    <source>
        <dbReference type="ARBA" id="ARBA00023242"/>
    </source>
</evidence>
<protein>
    <recommendedName>
        <fullName evidence="5">Elongator complex protein 2</fullName>
    </recommendedName>
</protein>
<keyword evidence="7 11" id="KW-0853">WD repeat</keyword>
<sequence length="805" mass="87856">MSIGVVQEYLSIGGNRQSAASAWCAAAECLAYGADQNVALWHPLNDECRGVQRILHGHSERVTALAFRKSTTGIELFSGAANGELIMWSLKEDGTIHELVSKTQAHEGAVNVVATSNDISYVVTGGADASVKVWASHGSGINCLATIKPKPRFIPLALAIGTLPNVPADEGFFVAAVGTRNDIQVYVVQGESAILSCSLIGHEGWIRSLALRKSGNGYLLASTSADKYTRLWKFSSGDNQSQTNGHVDKDIPGFEQALTAKVKSVGIDDKKYSVTFEALLLGHEDWVYSADWQEGDGEKLLTASADGTLAIWEPDPTSGIWVSETRLGEISGQKGATTATGSSGGFWTGKWIGSSTVVSLGRTGSWRMWQYDEHNMFWELKPGIGGHIDSVNGLCWSPAGEYLLSTSSDQTTRLHSEWRRKGKRTWHEFSRCQIHGYDCNVVSCISSHQFASGADEKLLRVFNEPKELAETLHRLCQIEPPKDALLPETAAIPVLGLSNKEMGEPDDIIEAGPRRGDEDYAAANAMAGLSVRNIVEPPTEDLLSRHTLWPEHEKLYGHGYEISESAYSNGILATACKASSLEHATIRLYDTNDWRQIEPPLAAHSLTVTRLAWSQGPEQYLLSVGRDRQWTVFARDSKKLKLYQSMPKAHTRMILDAVWSPVGSYPFFATAGRDKSVKLWGHGSKYAEEGSDFKLITTLTRPSAVTAVDLTCDGPEQHAILAVGEEDGRLSIHFIDFKTLKVERSTEIDGLSKAVNRLAWRPAWQNWAEDGPGVQLAVAGADGSVRTSRIDIMSVCQDLAAEKQG</sequence>
<gene>
    <name evidence="13" type="primary">ELP2</name>
    <name evidence="13" type="ORF">OHC33_009539</name>
</gene>
<dbReference type="Pfam" id="PF00400">
    <property type="entry name" value="WD40"/>
    <property type="match status" value="6"/>
</dbReference>
<dbReference type="PANTHER" id="PTHR44111:SF1">
    <property type="entry name" value="ELONGATOR COMPLEX PROTEIN 2"/>
    <property type="match status" value="1"/>
</dbReference>
<evidence type="ECO:0000256" key="8">
    <source>
        <dbReference type="ARBA" id="ARBA00022694"/>
    </source>
</evidence>
<dbReference type="Proteomes" id="UP001316803">
    <property type="component" value="Unassembled WGS sequence"/>
</dbReference>
<feature type="repeat" description="WD" evidence="11">
    <location>
        <begin position="384"/>
        <end position="414"/>
    </location>
</feature>
<keyword evidence="6" id="KW-0963">Cytoplasm</keyword>
<dbReference type="PANTHER" id="PTHR44111">
    <property type="entry name" value="ELONGATOR COMPLEX PROTEIN 2"/>
    <property type="match status" value="1"/>
</dbReference>
<feature type="repeat" description="WD" evidence="11">
    <location>
        <begin position="55"/>
        <end position="98"/>
    </location>
</feature>
<comment type="subcellular location">
    <subcellularLocation>
        <location evidence="2">Cytoplasm</location>
    </subcellularLocation>
    <subcellularLocation>
        <location evidence="1">Nucleus</location>
    </subcellularLocation>
</comment>
<organism evidence="13 14">
    <name type="scientific">Knufia fluminis</name>
    <dbReference type="NCBI Taxonomy" id="191047"/>
    <lineage>
        <taxon>Eukaryota</taxon>
        <taxon>Fungi</taxon>
        <taxon>Dikarya</taxon>
        <taxon>Ascomycota</taxon>
        <taxon>Pezizomycotina</taxon>
        <taxon>Eurotiomycetes</taxon>
        <taxon>Chaetothyriomycetidae</taxon>
        <taxon>Chaetothyriales</taxon>
        <taxon>Trichomeriaceae</taxon>
        <taxon>Knufia</taxon>
    </lineage>
</organism>
<dbReference type="GO" id="GO:0002098">
    <property type="term" value="P:tRNA wobble uridine modification"/>
    <property type="evidence" value="ECO:0007669"/>
    <property type="project" value="InterPro"/>
</dbReference>
<evidence type="ECO:0000256" key="4">
    <source>
        <dbReference type="ARBA" id="ARBA00005881"/>
    </source>
</evidence>
<dbReference type="GO" id="GO:0005634">
    <property type="term" value="C:nucleus"/>
    <property type="evidence" value="ECO:0007669"/>
    <property type="project" value="UniProtKB-SubCell"/>
</dbReference>
<evidence type="ECO:0000256" key="6">
    <source>
        <dbReference type="ARBA" id="ARBA00022490"/>
    </source>
</evidence>
<dbReference type="SUPFAM" id="SSF50978">
    <property type="entry name" value="WD40 repeat-like"/>
    <property type="match status" value="2"/>
</dbReference>
<keyword evidence="14" id="KW-1185">Reference proteome</keyword>
<feature type="domain" description="ETS" evidence="12">
    <location>
        <begin position="375"/>
        <end position="455"/>
    </location>
</feature>
<reference evidence="13 14" key="1">
    <citation type="submission" date="2022-12" db="EMBL/GenBank/DDBJ databases">
        <title>Genomic features and morphological characterization of a novel Knufia sp. strain isolated from spacecraft assembly facility.</title>
        <authorList>
            <person name="Teixeira M."/>
            <person name="Chander A.M."/>
            <person name="Stajich J.E."/>
            <person name="Venkateswaran K."/>
        </authorList>
    </citation>
    <scope>NUCLEOTIDE SEQUENCE [LARGE SCALE GENOMIC DNA]</scope>
    <source>
        <strain evidence="13 14">FJI-L2-BK-P2</strain>
    </source>
</reference>
<accession>A0AAN8I1M2</accession>
<evidence type="ECO:0000313" key="13">
    <source>
        <dbReference type="EMBL" id="KAK5949367.1"/>
    </source>
</evidence>
<evidence type="ECO:0000259" key="12">
    <source>
        <dbReference type="PROSITE" id="PS50061"/>
    </source>
</evidence>
<feature type="repeat" description="WD" evidence="11">
    <location>
        <begin position="103"/>
        <end position="134"/>
    </location>
</feature>
<feature type="repeat" description="WD" evidence="11">
    <location>
        <begin position="280"/>
        <end position="313"/>
    </location>
</feature>
<dbReference type="GO" id="GO:0033588">
    <property type="term" value="C:elongator holoenzyme complex"/>
    <property type="evidence" value="ECO:0007669"/>
    <property type="project" value="InterPro"/>
</dbReference>
<dbReference type="InterPro" id="IPR036322">
    <property type="entry name" value="WD40_repeat_dom_sf"/>
</dbReference>
<evidence type="ECO:0000256" key="11">
    <source>
        <dbReference type="PROSITE-ProRule" id="PRU00221"/>
    </source>
</evidence>
<evidence type="ECO:0000256" key="1">
    <source>
        <dbReference type="ARBA" id="ARBA00004123"/>
    </source>
</evidence>
<dbReference type="PROSITE" id="PS50082">
    <property type="entry name" value="WD_REPEATS_2"/>
    <property type="match status" value="5"/>
</dbReference>
<comment type="similarity">
    <text evidence="4">Belongs to the WD repeat ELP2 family.</text>
</comment>
<evidence type="ECO:0000256" key="9">
    <source>
        <dbReference type="ARBA" id="ARBA00022737"/>
    </source>
</evidence>
<dbReference type="GO" id="GO:0043565">
    <property type="term" value="F:sequence-specific DNA binding"/>
    <property type="evidence" value="ECO:0007669"/>
    <property type="project" value="InterPro"/>
</dbReference>
<evidence type="ECO:0000256" key="2">
    <source>
        <dbReference type="ARBA" id="ARBA00004496"/>
    </source>
</evidence>
<keyword evidence="9" id="KW-0677">Repeat</keyword>
<dbReference type="FunFam" id="2.130.10.10:FF:000400">
    <property type="entry name" value="Elongator acetyltransferase complex subunit 2"/>
    <property type="match status" value="1"/>
</dbReference>
<dbReference type="InterPro" id="IPR015943">
    <property type="entry name" value="WD40/YVTN_repeat-like_dom_sf"/>
</dbReference>
<dbReference type="SMART" id="SM00320">
    <property type="entry name" value="WD40"/>
    <property type="match status" value="10"/>
</dbReference>
<dbReference type="GO" id="GO:0005737">
    <property type="term" value="C:cytoplasm"/>
    <property type="evidence" value="ECO:0007669"/>
    <property type="project" value="UniProtKB-SubCell"/>
</dbReference>
<dbReference type="EMBL" id="JAKLMC020000036">
    <property type="protein sequence ID" value="KAK5949367.1"/>
    <property type="molecule type" value="Genomic_DNA"/>
</dbReference>
<keyword evidence="10" id="KW-0539">Nucleus</keyword>
<dbReference type="InterPro" id="IPR001680">
    <property type="entry name" value="WD40_rpt"/>
</dbReference>
<dbReference type="Gene3D" id="2.130.10.10">
    <property type="entry name" value="YVTN repeat-like/Quinoprotein amine dehydrogenase"/>
    <property type="match status" value="5"/>
</dbReference>
<dbReference type="InterPro" id="IPR037289">
    <property type="entry name" value="Elp2"/>
</dbReference>